<dbReference type="PANTHER" id="PTHR43245">
    <property type="entry name" value="BIFUNCTIONAL POLYMYXIN RESISTANCE PROTEIN ARNA"/>
    <property type="match status" value="1"/>
</dbReference>
<dbReference type="NCBIfam" id="TIGR02197">
    <property type="entry name" value="heptose_epim"/>
    <property type="match status" value="1"/>
</dbReference>
<name>A0A377PS25_9HELI</name>
<dbReference type="InterPro" id="IPR036291">
    <property type="entry name" value="NAD(P)-bd_dom_sf"/>
</dbReference>
<dbReference type="Proteomes" id="UP000255139">
    <property type="component" value="Unassembled WGS sequence"/>
</dbReference>
<accession>A0A377PS25</accession>
<feature type="domain" description="NAD-dependent epimerase/dehydratase" evidence="2">
    <location>
        <begin position="16"/>
        <end position="277"/>
    </location>
</feature>
<reference evidence="3 6" key="2">
    <citation type="submission" date="2018-06" db="EMBL/GenBank/DDBJ databases">
        <authorList>
            <consortium name="Pathogen Informatics"/>
            <person name="Doyle S."/>
        </authorList>
    </citation>
    <scope>NUCLEOTIDE SEQUENCE [LARGE SCALE GENOMIC DNA]</scope>
    <source>
        <strain evidence="3 6">NCTC12714</strain>
    </source>
</reference>
<keyword evidence="1 3" id="KW-0413">Isomerase</keyword>
<evidence type="ECO:0000313" key="3">
    <source>
        <dbReference type="EMBL" id="STQ85435.1"/>
    </source>
</evidence>
<protein>
    <submittedName>
        <fullName evidence="3">ADP-L-glycero-D-manno-heptose-6-epimerase</fullName>
    </submittedName>
    <submittedName>
        <fullName evidence="4">ADP-glyceromanno-heptose 6-epimerase</fullName>
        <ecNumber evidence="3 4">5.1.3.20</ecNumber>
    </submittedName>
</protein>
<dbReference type="EMBL" id="JRPD02000038">
    <property type="protein sequence ID" value="TLD98166.1"/>
    <property type="molecule type" value="Genomic_DNA"/>
</dbReference>
<dbReference type="STRING" id="216.LS73_10135"/>
<evidence type="ECO:0000313" key="5">
    <source>
        <dbReference type="Proteomes" id="UP000029922"/>
    </source>
</evidence>
<evidence type="ECO:0000259" key="2">
    <source>
        <dbReference type="Pfam" id="PF01370"/>
    </source>
</evidence>
<dbReference type="OrthoDB" id="9803010at2"/>
<dbReference type="PANTHER" id="PTHR43245:SF13">
    <property type="entry name" value="UDP-D-APIOSE_UDP-D-XYLOSE SYNTHASE 2"/>
    <property type="match status" value="1"/>
</dbReference>
<dbReference type="EMBL" id="UGJE01000002">
    <property type="protein sequence ID" value="STQ85435.1"/>
    <property type="molecule type" value="Genomic_DNA"/>
</dbReference>
<dbReference type="GO" id="GO:0005975">
    <property type="term" value="P:carbohydrate metabolic process"/>
    <property type="evidence" value="ECO:0007669"/>
    <property type="project" value="InterPro"/>
</dbReference>
<dbReference type="InterPro" id="IPR050177">
    <property type="entry name" value="Lipid_A_modif_metabolic_enz"/>
</dbReference>
<dbReference type="InterPro" id="IPR011912">
    <property type="entry name" value="Heptose_epim"/>
</dbReference>
<evidence type="ECO:0000256" key="1">
    <source>
        <dbReference type="ARBA" id="ARBA00023235"/>
    </source>
</evidence>
<dbReference type="GO" id="GO:0050661">
    <property type="term" value="F:NADP binding"/>
    <property type="evidence" value="ECO:0007669"/>
    <property type="project" value="InterPro"/>
</dbReference>
<sequence>MQPYISPILNFDSKTILITGAAGFIGSNLVSYFASNYPKARILALDYFRDGDTFSNGNPTTLGHFKNLNLYANIDIICADISNVNDMRKLKHYGKIDYIFHEAAISDTTCMNMNRVLKVNLHAFRSIINLALRNDASLIYASSAAVYGNTKAPNSVGKDEIPENVYGFSKLCMDVENVKRQAEFYGKQLALIGLRYFNVYGRGEFYKGKTSSMILQLGLQALHNGKVRLFKHGQQRRDFVHIDDVVQANIRALETLDSNKDSLLDSCFDTGAVYNVGSGVSSSFNSVVEILRNELGITFEIEYINNPYSFFQNHTLADMANFVPKYKPIYSLESGIKEYIPTIIEIYEDIKSGKKNMF</sequence>
<organism evidence="3 6">
    <name type="scientific">Helicobacter muridarum</name>
    <dbReference type="NCBI Taxonomy" id="216"/>
    <lineage>
        <taxon>Bacteria</taxon>
        <taxon>Pseudomonadati</taxon>
        <taxon>Campylobacterota</taxon>
        <taxon>Epsilonproteobacteria</taxon>
        <taxon>Campylobacterales</taxon>
        <taxon>Helicobacteraceae</taxon>
        <taxon>Helicobacter</taxon>
    </lineage>
</organism>
<keyword evidence="6" id="KW-1185">Reference proteome</keyword>
<dbReference type="AlphaFoldDB" id="A0A377PS25"/>
<evidence type="ECO:0000313" key="4">
    <source>
        <dbReference type="EMBL" id="TLD98166.1"/>
    </source>
</evidence>
<dbReference type="RefSeq" id="WP_052089997.1">
    <property type="nucleotide sequence ID" value="NZ_FZML01000036.1"/>
</dbReference>
<dbReference type="InterPro" id="IPR001509">
    <property type="entry name" value="Epimerase_deHydtase"/>
</dbReference>
<reference evidence="4 5" key="1">
    <citation type="journal article" date="2014" name="Genome Announc.">
        <title>Draft genome sequences of eight enterohepatic helicobacter species isolated from both laboratory and wild rodents.</title>
        <authorList>
            <person name="Sheh A."/>
            <person name="Shen Z."/>
            <person name="Fox J.G."/>
        </authorList>
    </citation>
    <scope>NUCLEOTIDE SEQUENCE [LARGE SCALE GENOMIC DNA]</scope>
    <source>
        <strain evidence="4 5">ST1</strain>
    </source>
</reference>
<dbReference type="Pfam" id="PF01370">
    <property type="entry name" value="Epimerase"/>
    <property type="match status" value="1"/>
</dbReference>
<dbReference type="Proteomes" id="UP000029922">
    <property type="component" value="Unassembled WGS sequence"/>
</dbReference>
<dbReference type="Gene3D" id="3.40.50.720">
    <property type="entry name" value="NAD(P)-binding Rossmann-like Domain"/>
    <property type="match status" value="1"/>
</dbReference>
<dbReference type="GO" id="GO:0008712">
    <property type="term" value="F:ADP-glyceromanno-heptose 6-epimerase activity"/>
    <property type="evidence" value="ECO:0007669"/>
    <property type="project" value="UniProtKB-EC"/>
</dbReference>
<dbReference type="Gene3D" id="3.90.25.10">
    <property type="entry name" value="UDP-galactose 4-epimerase, domain 1"/>
    <property type="match status" value="1"/>
</dbReference>
<proteinExistence type="predicted"/>
<dbReference type="EC" id="5.1.3.20" evidence="3 4"/>
<evidence type="ECO:0000313" key="6">
    <source>
        <dbReference type="Proteomes" id="UP000255139"/>
    </source>
</evidence>
<gene>
    <name evidence="3" type="primary">hldD</name>
    <name evidence="4" type="synonym">rfaD</name>
    <name evidence="4" type="ORF">LS73_009305</name>
    <name evidence="3" type="ORF">NCTC12714_00220</name>
</gene>
<dbReference type="SUPFAM" id="SSF51735">
    <property type="entry name" value="NAD(P)-binding Rossmann-fold domains"/>
    <property type="match status" value="1"/>
</dbReference>